<name>A0A8A4XE56_9VIRU</name>
<evidence type="ECO:0000313" key="2">
    <source>
        <dbReference type="EMBL" id="QTE03986.1"/>
    </source>
</evidence>
<feature type="compositionally biased region" description="Gly residues" evidence="1">
    <location>
        <begin position="135"/>
        <end position="149"/>
    </location>
</feature>
<feature type="region of interest" description="Disordered" evidence="1">
    <location>
        <begin position="38"/>
        <end position="150"/>
    </location>
</feature>
<feature type="compositionally biased region" description="Low complexity" evidence="1">
    <location>
        <begin position="46"/>
        <end position="60"/>
    </location>
</feature>
<reference evidence="2" key="1">
    <citation type="submission" date="2020-09" db="EMBL/GenBank/DDBJ databases">
        <authorList>
            <person name="Dai Z."/>
            <person name="Yang S."/>
            <person name="Zhang W."/>
        </authorList>
    </citation>
    <scope>NUCLEOTIDE SEQUENCE</scope>
    <source>
        <strain evidence="2">Rob114par01</strain>
    </source>
</reference>
<dbReference type="InterPro" id="IPR016184">
    <property type="entry name" value="Capsid/spike_ssDNA_virus"/>
</dbReference>
<feature type="region of interest" description="Disordered" evidence="1">
    <location>
        <begin position="1"/>
        <end position="20"/>
    </location>
</feature>
<dbReference type="Pfam" id="PF02336">
    <property type="entry name" value="Denso_VP4"/>
    <property type="match status" value="1"/>
</dbReference>
<reference evidence="2" key="2">
    <citation type="journal article" date="2022" name="Gigascience">
        <title>Parvovirus dark matter in the cloaca of wild birds.</title>
        <authorList>
            <person name="Dai Z."/>
            <person name="Wang H."/>
            <person name="Wu H."/>
            <person name="Zhang Q."/>
            <person name="Ji L."/>
            <person name="Wang X."/>
            <person name="Shen Q."/>
            <person name="Yang S."/>
            <person name="Ma X."/>
            <person name="Shan T."/>
            <person name="Zhang W."/>
        </authorList>
    </citation>
    <scope>NUCLEOTIDE SEQUENCE</scope>
    <source>
        <strain evidence="2">Rob114par01</strain>
    </source>
</reference>
<dbReference type="SUPFAM" id="SSF88645">
    <property type="entry name" value="ssDNA viruses"/>
    <property type="match status" value="1"/>
</dbReference>
<feature type="compositionally biased region" description="Acidic residues" evidence="1">
    <location>
        <begin position="67"/>
        <end position="84"/>
    </location>
</feature>
<organism evidence="2">
    <name type="scientific">Luscinia sibilans ambidensovirus</name>
    <dbReference type="NCBI Taxonomy" id="2794457"/>
    <lineage>
        <taxon>Viruses</taxon>
        <taxon>Monodnaviria</taxon>
        <taxon>Shotokuvirae</taxon>
        <taxon>Cossaviricota</taxon>
        <taxon>Quintoviricetes</taxon>
        <taxon>Piccovirales</taxon>
        <taxon>Parvoviridae</taxon>
        <taxon>Densovirinae</taxon>
        <taxon>Ambidensovirus</taxon>
    </lineage>
</organism>
<dbReference type="EMBL" id="MW046539">
    <property type="protein sequence ID" value="QTE03986.1"/>
    <property type="molecule type" value="Genomic_DNA"/>
</dbReference>
<sequence length="554" mass="61338">MVWKNIPPSEKPNWSSLHEGQRRYAVEQYNLALVRRGLPVDHPVPEQEAAPAETSAETPELSSEEQQVIDDFDTDLFDGAEEDNQSMAPPGGARLAEADSPSAPAAKKNKPNQGNKRPAPKTAPMSALPGTAMDQGGGGGSGAEQGGNGVREVMLPNPTLSIHPHIRHYRKVHRFLTYGLAYKIISSISTTQADAFLQLMCTPLASVPWDKPYLYLSPAEFSVLPKGAHVSAVRVTVISRNVRIAFPTNEKETQLATLNQNRDLMYAIGLNKSCHTTDMAYKVTKMIPQSASESTRAMDLEFSQIFYGKGDTTTIAYSDLPYHQIGLPVPLPLYATIPHWWGRDIDEGWPCLQAYYRDMDADSMIGKELVSCEYKPKMGLLTTPHPAVYQTNFNGKKLSDYVVPRNGMRMQAQLTSVTADANDYITKKTETDQTMNVITDIGTNIYVDPIEKCQYVSQGIFGAGDTQAQDSLHIGIQPIQAITPDTTDTTFKIEKYTDSQAYFEVICEMEVNMSYPTPFPLYQNTHVTEHGATFLTGVTPNMRTKSMFNGLYVQ</sequence>
<evidence type="ECO:0000256" key="1">
    <source>
        <dbReference type="SAM" id="MobiDB-lite"/>
    </source>
</evidence>
<dbReference type="GO" id="GO:0005198">
    <property type="term" value="F:structural molecule activity"/>
    <property type="evidence" value="ECO:0007669"/>
    <property type="project" value="InterPro"/>
</dbReference>
<proteinExistence type="predicted"/>
<protein>
    <submittedName>
        <fullName evidence="2">VP2</fullName>
    </submittedName>
</protein>
<dbReference type="InterPro" id="IPR003433">
    <property type="entry name" value="Capsid_VP4_densovirus"/>
</dbReference>
<accession>A0A8A4XE56</accession>